<feature type="disulfide bond" evidence="2">
    <location>
        <begin position="73"/>
        <end position="99"/>
    </location>
</feature>
<keyword evidence="2" id="KW-1015">Disulfide bond</keyword>
<proteinExistence type="inferred from homology"/>
<dbReference type="GO" id="GO:0005576">
    <property type="term" value="C:extracellular region"/>
    <property type="evidence" value="ECO:0007669"/>
    <property type="project" value="InterPro"/>
</dbReference>
<feature type="chain" id="PRO_5035306252" evidence="3">
    <location>
        <begin position="23"/>
        <end position="120"/>
    </location>
</feature>
<evidence type="ECO:0000313" key="5">
    <source>
        <dbReference type="Proteomes" id="UP000770661"/>
    </source>
</evidence>
<dbReference type="InterPro" id="IPR001166">
    <property type="entry name" value="Hyperglycemic"/>
</dbReference>
<dbReference type="Proteomes" id="UP000770661">
    <property type="component" value="Unassembled WGS sequence"/>
</dbReference>
<dbReference type="InterPro" id="IPR031098">
    <property type="entry name" value="Crust_neurohorm"/>
</dbReference>
<reference evidence="4" key="1">
    <citation type="submission" date="2020-07" db="EMBL/GenBank/DDBJ databases">
        <title>The High-quality genome of the commercially important snow crab, Chionoecetes opilio.</title>
        <authorList>
            <person name="Jeong J.-H."/>
            <person name="Ryu S."/>
        </authorList>
    </citation>
    <scope>NUCLEOTIDE SEQUENCE</scope>
    <source>
        <strain evidence="4">MADBK_172401_WGS</strain>
        <tissue evidence="4">Digestive gland</tissue>
    </source>
</reference>
<dbReference type="EMBL" id="JACEEZ010023955">
    <property type="protein sequence ID" value="KAG0710697.1"/>
    <property type="molecule type" value="Genomic_DNA"/>
</dbReference>
<dbReference type="Pfam" id="PF01147">
    <property type="entry name" value="Crust_neurohorm"/>
    <property type="match status" value="1"/>
</dbReference>
<dbReference type="InterPro" id="IPR035957">
    <property type="entry name" value="Crust_neurohorm_sf"/>
</dbReference>
<comment type="caution">
    <text evidence="4">The sequence shown here is derived from an EMBL/GenBank/DDBJ whole genome shotgun (WGS) entry which is preliminary data.</text>
</comment>
<gene>
    <name evidence="4" type="primary">CHH</name>
    <name evidence="4" type="ORF">GWK47_022272</name>
</gene>
<evidence type="ECO:0000256" key="2">
    <source>
        <dbReference type="PIRSR" id="PIRSR631098-51"/>
    </source>
</evidence>
<feature type="disulfide bond" evidence="2">
    <location>
        <begin position="70"/>
        <end position="86"/>
    </location>
</feature>
<evidence type="ECO:0000256" key="3">
    <source>
        <dbReference type="SAM" id="SignalP"/>
    </source>
</evidence>
<keyword evidence="3" id="KW-0732">Signal</keyword>
<accession>A0A8J4XN17</accession>
<organism evidence="4 5">
    <name type="scientific">Chionoecetes opilio</name>
    <name type="common">Atlantic snow crab</name>
    <name type="synonym">Cancer opilio</name>
    <dbReference type="NCBI Taxonomy" id="41210"/>
    <lineage>
        <taxon>Eukaryota</taxon>
        <taxon>Metazoa</taxon>
        <taxon>Ecdysozoa</taxon>
        <taxon>Arthropoda</taxon>
        <taxon>Crustacea</taxon>
        <taxon>Multicrustacea</taxon>
        <taxon>Malacostraca</taxon>
        <taxon>Eumalacostraca</taxon>
        <taxon>Eucarida</taxon>
        <taxon>Decapoda</taxon>
        <taxon>Pleocyemata</taxon>
        <taxon>Brachyura</taxon>
        <taxon>Eubrachyura</taxon>
        <taxon>Majoidea</taxon>
        <taxon>Majidae</taxon>
        <taxon>Chionoecetes</taxon>
    </lineage>
</organism>
<name>A0A8J4XN17_CHIOP</name>
<dbReference type="Gene3D" id="1.10.2010.10">
    <property type="entry name" value="Crustacean CHH/MIH/GIH neurohormone"/>
    <property type="match status" value="1"/>
</dbReference>
<dbReference type="SUPFAM" id="SSF81778">
    <property type="entry name" value="Crustacean CHH/MIH/GIH neurohormone"/>
    <property type="match status" value="1"/>
</dbReference>
<keyword evidence="5" id="KW-1185">Reference proteome</keyword>
<dbReference type="OrthoDB" id="6365952at2759"/>
<protein>
    <submittedName>
        <fullName evidence="4">Crustacean hyperglycemic hormone</fullName>
    </submittedName>
</protein>
<evidence type="ECO:0000313" key="4">
    <source>
        <dbReference type="EMBL" id="KAG0710697.1"/>
    </source>
</evidence>
<dbReference type="GO" id="GO:0007623">
    <property type="term" value="P:circadian rhythm"/>
    <property type="evidence" value="ECO:0007669"/>
    <property type="project" value="TreeGrafter"/>
</dbReference>
<dbReference type="GO" id="GO:0005184">
    <property type="term" value="F:neuropeptide hormone activity"/>
    <property type="evidence" value="ECO:0007669"/>
    <property type="project" value="InterPro"/>
</dbReference>
<dbReference type="PANTHER" id="PTHR35981:SF2">
    <property type="entry name" value="ION TRANSPORT PEPTIDE, ISOFORM C"/>
    <property type="match status" value="1"/>
</dbReference>
<feature type="disulfide bond" evidence="2">
    <location>
        <begin position="54"/>
        <end position="90"/>
    </location>
</feature>
<feature type="signal peptide" evidence="3">
    <location>
        <begin position="1"/>
        <end position="22"/>
    </location>
</feature>
<sequence>MTAAAWVVVVVVITCMAVGVQAGPVKSQRPQSTDSIEAVELRRHKRSAYVDSSCQGLYSRRVWDDLAYVCEDCANVFRKDGFQAKCRKGCFASDTFAHCLIVLDKDVNVYQAMATSLRGS</sequence>
<dbReference type="PRINTS" id="PR00550">
    <property type="entry name" value="HYPRGLYCEMIC"/>
</dbReference>
<evidence type="ECO:0000256" key="1">
    <source>
        <dbReference type="ARBA" id="ARBA00005447"/>
    </source>
</evidence>
<comment type="similarity">
    <text evidence="1">Belongs to the arthropod CHH/MIH/GIH/VIH hormone family.</text>
</comment>
<dbReference type="AlphaFoldDB" id="A0A8J4XN17"/>
<dbReference type="PANTHER" id="PTHR35981">
    <property type="entry name" value="ION TRANSPORT PEPTIDE, ISOFORM C"/>
    <property type="match status" value="1"/>
</dbReference>